<evidence type="ECO:0000313" key="1">
    <source>
        <dbReference type="EMBL" id="VYT13818.1"/>
    </source>
</evidence>
<sequence>MVFARNFKEKLNYYAGEMCYTYLGTIAIHSYTENI</sequence>
<gene>
    <name evidence="1" type="ORF">CBLFYP116_02009</name>
</gene>
<reference evidence="1" key="1">
    <citation type="submission" date="2019-11" db="EMBL/GenBank/DDBJ databases">
        <authorList>
            <person name="Feng L."/>
        </authorList>
    </citation>
    <scope>NUCLEOTIDE SEQUENCE</scope>
    <source>
        <strain evidence="1">CbolteaeLFYP116</strain>
    </source>
</reference>
<protein>
    <submittedName>
        <fullName evidence="1">Uncharacterized protein</fullName>
    </submittedName>
</protein>
<accession>A0A6N2U7Z5</accession>
<organism evidence="1">
    <name type="scientific">Enterocloster bolteae</name>
    <dbReference type="NCBI Taxonomy" id="208479"/>
    <lineage>
        <taxon>Bacteria</taxon>
        <taxon>Bacillati</taxon>
        <taxon>Bacillota</taxon>
        <taxon>Clostridia</taxon>
        <taxon>Lachnospirales</taxon>
        <taxon>Lachnospiraceae</taxon>
        <taxon>Enterocloster</taxon>
    </lineage>
</organism>
<dbReference type="EMBL" id="CACRTF010000011">
    <property type="protein sequence ID" value="VYT13818.1"/>
    <property type="molecule type" value="Genomic_DNA"/>
</dbReference>
<dbReference type="AlphaFoldDB" id="A0A6N2U7Z5"/>
<proteinExistence type="predicted"/>
<name>A0A6N2U7Z5_9FIRM</name>